<dbReference type="PANTHER" id="PTHR33164">
    <property type="entry name" value="TRANSCRIPTIONAL REGULATOR, MARR FAMILY"/>
    <property type="match status" value="1"/>
</dbReference>
<dbReference type="InterPro" id="IPR036390">
    <property type="entry name" value="WH_DNA-bd_sf"/>
</dbReference>
<dbReference type="PROSITE" id="PS50995">
    <property type="entry name" value="HTH_MARR_2"/>
    <property type="match status" value="1"/>
</dbReference>
<evidence type="ECO:0000313" key="6">
    <source>
        <dbReference type="Proteomes" id="UP000268310"/>
    </source>
</evidence>
<keyword evidence="3" id="KW-0804">Transcription</keyword>
<protein>
    <submittedName>
        <fullName evidence="5">MarR family transcriptional regulator</fullName>
    </submittedName>
</protein>
<name>A0ABM7A6N3_9ENTE</name>
<dbReference type="SMART" id="SM00347">
    <property type="entry name" value="HTH_MARR"/>
    <property type="match status" value="1"/>
</dbReference>
<keyword evidence="2" id="KW-0238">DNA-binding</keyword>
<keyword evidence="6" id="KW-1185">Reference proteome</keyword>
<dbReference type="InterPro" id="IPR039422">
    <property type="entry name" value="MarR/SlyA-like"/>
</dbReference>
<dbReference type="EMBL" id="CP027783">
    <property type="protein sequence ID" value="AYW47138.1"/>
    <property type="molecule type" value="Genomic_DNA"/>
</dbReference>
<dbReference type="PANTHER" id="PTHR33164:SF57">
    <property type="entry name" value="MARR-FAMILY TRANSCRIPTIONAL REGULATOR"/>
    <property type="match status" value="1"/>
</dbReference>
<organism evidence="5 6">
    <name type="scientific">Tetragenococcus osmophilus</name>
    <dbReference type="NCBI Taxonomy" id="526944"/>
    <lineage>
        <taxon>Bacteria</taxon>
        <taxon>Bacillati</taxon>
        <taxon>Bacillota</taxon>
        <taxon>Bacilli</taxon>
        <taxon>Lactobacillales</taxon>
        <taxon>Enterococcaceae</taxon>
        <taxon>Tetragenococcus</taxon>
    </lineage>
</organism>
<keyword evidence="1" id="KW-0805">Transcription regulation</keyword>
<proteinExistence type="predicted"/>
<dbReference type="Pfam" id="PF22381">
    <property type="entry name" value="Staph_reg_Sar_Rot"/>
    <property type="match status" value="1"/>
</dbReference>
<dbReference type="SUPFAM" id="SSF46785">
    <property type="entry name" value="Winged helix' DNA-binding domain"/>
    <property type="match status" value="1"/>
</dbReference>
<evidence type="ECO:0000259" key="4">
    <source>
        <dbReference type="PROSITE" id="PS50995"/>
    </source>
</evidence>
<dbReference type="RefSeq" id="WP_123934096.1">
    <property type="nucleotide sequence ID" value="NZ_CP027783.1"/>
</dbReference>
<evidence type="ECO:0000313" key="5">
    <source>
        <dbReference type="EMBL" id="AYW47138.1"/>
    </source>
</evidence>
<dbReference type="InterPro" id="IPR000835">
    <property type="entry name" value="HTH_MarR-typ"/>
</dbReference>
<evidence type="ECO:0000256" key="1">
    <source>
        <dbReference type="ARBA" id="ARBA00023015"/>
    </source>
</evidence>
<feature type="domain" description="HTH marR-type" evidence="4">
    <location>
        <begin position="3"/>
        <end position="137"/>
    </location>
</feature>
<dbReference type="Proteomes" id="UP000268310">
    <property type="component" value="Chromosome"/>
</dbReference>
<gene>
    <name evidence="5" type="ORF">C7K38_01360</name>
</gene>
<sequence>MSDNDLFTAWINLSKYYERIFKSLDHILQEQFQLGTKEFYLMYYLEQTEKKKMKLAELVPKVNLSHSALSRLITRLEQYQGRKLIERQADDTDKRSVYIFLTKSGEELVKKMQTVISSSLQKKMSQKDIQNIKSLVE</sequence>
<dbReference type="InterPro" id="IPR036388">
    <property type="entry name" value="WH-like_DNA-bd_sf"/>
</dbReference>
<dbReference type="InterPro" id="IPR055166">
    <property type="entry name" value="Transc_reg_Sar_Rot_HTH"/>
</dbReference>
<evidence type="ECO:0000256" key="2">
    <source>
        <dbReference type="ARBA" id="ARBA00023125"/>
    </source>
</evidence>
<evidence type="ECO:0000256" key="3">
    <source>
        <dbReference type="ARBA" id="ARBA00023163"/>
    </source>
</evidence>
<dbReference type="Gene3D" id="1.10.10.10">
    <property type="entry name" value="Winged helix-like DNA-binding domain superfamily/Winged helix DNA-binding domain"/>
    <property type="match status" value="1"/>
</dbReference>
<reference evidence="5 6" key="1">
    <citation type="journal article" date="2012" name="Int. J. Syst. Evol. Microbiol.">
        <title>Characterization of Tetragenococcus strains from sugar thick juice reveals a novel species, Tetragenococcus osmophilus sp. nov., and divides Tetragenococcus halophilus into two subspecies, T. halophilus subsp. halophilus subsp. nov. and T. halophilus subsp. flandriensis subsp. nov.</title>
        <authorList>
            <person name="Juste A."/>
            <person name="Van Trappen S."/>
            <person name="Verreth C."/>
            <person name="Cleenwerck I."/>
            <person name="De Vos P."/>
            <person name="Lievens B."/>
            <person name="Willems K.A."/>
        </authorList>
    </citation>
    <scope>NUCLEOTIDE SEQUENCE [LARGE SCALE GENOMIC DNA]</scope>
    <source>
        <strain evidence="5 6">JCM 31126</strain>
    </source>
</reference>
<accession>A0ABM7A6N3</accession>